<evidence type="ECO:0000313" key="2">
    <source>
        <dbReference type="Proteomes" id="UP000268014"/>
    </source>
</evidence>
<name>A0A158QK47_HAEPC</name>
<evidence type="ECO:0000313" key="1">
    <source>
        <dbReference type="EMBL" id="VDO22002.1"/>
    </source>
</evidence>
<proteinExistence type="predicted"/>
<organism evidence="3">
    <name type="scientific">Haemonchus placei</name>
    <name type="common">Barber's pole worm</name>
    <dbReference type="NCBI Taxonomy" id="6290"/>
    <lineage>
        <taxon>Eukaryota</taxon>
        <taxon>Metazoa</taxon>
        <taxon>Ecdysozoa</taxon>
        <taxon>Nematoda</taxon>
        <taxon>Chromadorea</taxon>
        <taxon>Rhabditida</taxon>
        <taxon>Rhabditina</taxon>
        <taxon>Rhabditomorpha</taxon>
        <taxon>Strongyloidea</taxon>
        <taxon>Trichostrongylidae</taxon>
        <taxon>Haemonchus</taxon>
    </lineage>
</organism>
<gene>
    <name evidence="1" type="ORF">HPLM_LOCUS3923</name>
</gene>
<dbReference type="WBParaSite" id="HPLM_0000393101-mRNA-1">
    <property type="protein sequence ID" value="HPLM_0000393101-mRNA-1"/>
    <property type="gene ID" value="HPLM_0000393101"/>
</dbReference>
<evidence type="ECO:0000313" key="3">
    <source>
        <dbReference type="WBParaSite" id="HPLM_0000393101-mRNA-1"/>
    </source>
</evidence>
<reference evidence="3" key="1">
    <citation type="submission" date="2016-04" db="UniProtKB">
        <authorList>
            <consortium name="WormBaseParasite"/>
        </authorList>
    </citation>
    <scope>IDENTIFICATION</scope>
</reference>
<protein>
    <submittedName>
        <fullName evidence="3">Transposase</fullName>
    </submittedName>
</protein>
<dbReference type="Proteomes" id="UP000268014">
    <property type="component" value="Unassembled WGS sequence"/>
</dbReference>
<sequence>MDRRPVSYYRNRHRFCMSRTHPNRLIQKLPYKEQKDWSTHAKVWARCDCETNDLGHALTAPFAHKGARVVVELLLLQMVRDRLPQPTGCRVEADRRARAISRQGRRQHAYEH</sequence>
<dbReference type="AlphaFoldDB" id="A0A158QK47"/>
<keyword evidence="2" id="KW-1185">Reference proteome</keyword>
<accession>A0A158QK47</accession>
<reference evidence="1 2" key="2">
    <citation type="submission" date="2018-11" db="EMBL/GenBank/DDBJ databases">
        <authorList>
            <consortium name="Pathogen Informatics"/>
        </authorList>
    </citation>
    <scope>NUCLEOTIDE SEQUENCE [LARGE SCALE GENOMIC DNA]</scope>
    <source>
        <strain evidence="1 2">MHpl1</strain>
    </source>
</reference>
<dbReference type="EMBL" id="UZAF01016158">
    <property type="protein sequence ID" value="VDO22002.1"/>
    <property type="molecule type" value="Genomic_DNA"/>
</dbReference>